<evidence type="ECO:0000256" key="1">
    <source>
        <dbReference type="SAM" id="Coils"/>
    </source>
</evidence>
<dbReference type="STRING" id="411467.BACCAP_02850"/>
<evidence type="ECO:0000313" key="2">
    <source>
        <dbReference type="EMBL" id="EDM99331.1"/>
    </source>
</evidence>
<sequence>EHDLMDYAALASSTEAAVDRAHKLAVELRDTEAALAKTSELMGAVVQYAKTRPVFDGYKAARYSRKYLAQHEAELADYRAAKAAMSELLGGAKLPKMDTLKKQHRELSEKKKALYAEYRKAQADMRQAVAVKANIDHLLGHADEQKNKAQER</sequence>
<dbReference type="Proteomes" id="UP000003639">
    <property type="component" value="Unassembled WGS sequence"/>
</dbReference>
<keyword evidence="3" id="KW-1185">Reference proteome</keyword>
<dbReference type="EMBL" id="AAXG02000024">
    <property type="protein sequence ID" value="EDM99331.1"/>
    <property type="molecule type" value="Genomic_DNA"/>
</dbReference>
<keyword evidence="1" id="KW-0175">Coiled coil</keyword>
<proteinExistence type="predicted"/>
<reference evidence="2 3" key="1">
    <citation type="submission" date="2007-04" db="EMBL/GenBank/DDBJ databases">
        <authorList>
            <person name="Fulton L."/>
            <person name="Clifton S."/>
            <person name="Fulton B."/>
            <person name="Xu J."/>
            <person name="Minx P."/>
            <person name="Pepin K.H."/>
            <person name="Johnson M."/>
            <person name="Thiruvilangam P."/>
            <person name="Bhonagiri V."/>
            <person name="Nash W.E."/>
            <person name="Mardis E.R."/>
            <person name="Wilson R.K."/>
        </authorList>
    </citation>
    <scope>NUCLEOTIDE SEQUENCE [LARGE SCALE GENOMIC DNA]</scope>
    <source>
        <strain evidence="2 3">ATCC 29799</strain>
    </source>
</reference>
<organism evidence="2 3">
    <name type="scientific">Pseudoflavonifractor capillosus ATCC 29799</name>
    <dbReference type="NCBI Taxonomy" id="411467"/>
    <lineage>
        <taxon>Bacteria</taxon>
        <taxon>Bacillati</taxon>
        <taxon>Bacillota</taxon>
        <taxon>Clostridia</taxon>
        <taxon>Eubacteriales</taxon>
        <taxon>Oscillospiraceae</taxon>
        <taxon>Pseudoflavonifractor</taxon>
    </lineage>
</organism>
<gene>
    <name evidence="2" type="ORF">BACCAP_02850</name>
</gene>
<protein>
    <recommendedName>
        <fullName evidence="4">Relaxase/mobilization nuclease domain protein</fullName>
    </recommendedName>
</protein>
<name>A6NXA4_9FIRM</name>
<evidence type="ECO:0008006" key="4">
    <source>
        <dbReference type="Google" id="ProtNLM"/>
    </source>
</evidence>
<feature type="non-terminal residue" evidence="2">
    <location>
        <position position="1"/>
    </location>
</feature>
<reference evidence="2 3" key="2">
    <citation type="submission" date="2007-06" db="EMBL/GenBank/DDBJ databases">
        <title>Draft genome sequence of Pseudoflavonifractor capillosus ATCC 29799.</title>
        <authorList>
            <person name="Sudarsanam P."/>
            <person name="Ley R."/>
            <person name="Guruge J."/>
            <person name="Turnbaugh P.J."/>
            <person name="Mahowald M."/>
            <person name="Liep D."/>
            <person name="Gordon J."/>
        </authorList>
    </citation>
    <scope>NUCLEOTIDE SEQUENCE [LARGE SCALE GENOMIC DNA]</scope>
    <source>
        <strain evidence="2 3">ATCC 29799</strain>
    </source>
</reference>
<feature type="coiled-coil region" evidence="1">
    <location>
        <begin position="68"/>
        <end position="124"/>
    </location>
</feature>
<dbReference type="eggNOG" id="COG3843">
    <property type="taxonomic scope" value="Bacteria"/>
</dbReference>
<accession>A6NXA4</accession>
<evidence type="ECO:0000313" key="3">
    <source>
        <dbReference type="Proteomes" id="UP000003639"/>
    </source>
</evidence>
<comment type="caution">
    <text evidence="2">The sequence shown here is derived from an EMBL/GenBank/DDBJ whole genome shotgun (WGS) entry which is preliminary data.</text>
</comment>
<dbReference type="AlphaFoldDB" id="A6NXA4"/>